<dbReference type="InterPro" id="IPR003593">
    <property type="entry name" value="AAA+_ATPase"/>
</dbReference>
<evidence type="ECO:0000256" key="2">
    <source>
        <dbReference type="ARBA" id="ARBA00022448"/>
    </source>
</evidence>
<comment type="similarity">
    <text evidence="1">Belongs to the ABC transporter superfamily.</text>
</comment>
<dbReference type="Gene3D" id="3.40.50.300">
    <property type="entry name" value="P-loop containing nucleotide triphosphate hydrolases"/>
    <property type="match status" value="1"/>
</dbReference>
<evidence type="ECO:0000313" key="7">
    <source>
        <dbReference type="Proteomes" id="UP000248741"/>
    </source>
</evidence>
<dbReference type="AlphaFoldDB" id="A0ABD7MUU7"/>
<dbReference type="InterPro" id="IPR003439">
    <property type="entry name" value="ABC_transporter-like_ATP-bd"/>
</dbReference>
<evidence type="ECO:0000259" key="5">
    <source>
        <dbReference type="PROSITE" id="PS50893"/>
    </source>
</evidence>
<keyword evidence="4 6" id="KW-0067">ATP-binding</keyword>
<name>A0ABD7MUU7_CORUL</name>
<feature type="domain" description="ABC transporter" evidence="5">
    <location>
        <begin position="5"/>
        <end position="228"/>
    </location>
</feature>
<dbReference type="InterPro" id="IPR027417">
    <property type="entry name" value="P-loop_NTPase"/>
</dbReference>
<keyword evidence="3" id="KW-0547">Nucleotide-binding</keyword>
<gene>
    <name evidence="6" type="primary">ybhF_2</name>
    <name evidence="6" type="ORF">NCTC7908_01818</name>
</gene>
<dbReference type="SUPFAM" id="SSF52540">
    <property type="entry name" value="P-loop containing nucleoside triphosphate hydrolases"/>
    <property type="match status" value="1"/>
</dbReference>
<accession>A0ABD7MUU7</accession>
<dbReference type="Proteomes" id="UP000248741">
    <property type="component" value="Chromosome 1"/>
</dbReference>
<dbReference type="GO" id="GO:0005524">
    <property type="term" value="F:ATP binding"/>
    <property type="evidence" value="ECO:0007669"/>
    <property type="project" value="UniProtKB-KW"/>
</dbReference>
<reference evidence="6 7" key="1">
    <citation type="submission" date="2018-06" db="EMBL/GenBank/DDBJ databases">
        <authorList>
            <consortium name="Pathogen Informatics"/>
            <person name="Doyle S."/>
        </authorList>
    </citation>
    <scope>NUCLEOTIDE SEQUENCE [LARGE SCALE GENOMIC DNA]</scope>
    <source>
        <strain evidence="6 7">NCTC7908</strain>
    </source>
</reference>
<dbReference type="PROSITE" id="PS50893">
    <property type="entry name" value="ABC_TRANSPORTER_2"/>
    <property type="match status" value="1"/>
</dbReference>
<keyword evidence="2" id="KW-0813">Transport</keyword>
<dbReference type="PANTHER" id="PTHR43335">
    <property type="entry name" value="ABC TRANSPORTER, ATP-BINDING PROTEIN"/>
    <property type="match status" value="1"/>
</dbReference>
<dbReference type="Pfam" id="PF00005">
    <property type="entry name" value="ABC_tran"/>
    <property type="match status" value="1"/>
</dbReference>
<dbReference type="SMART" id="SM00382">
    <property type="entry name" value="AAA"/>
    <property type="match status" value="1"/>
</dbReference>
<organism evidence="6 7">
    <name type="scientific">Corynebacterium ulcerans</name>
    <dbReference type="NCBI Taxonomy" id="65058"/>
    <lineage>
        <taxon>Bacteria</taxon>
        <taxon>Bacillati</taxon>
        <taxon>Actinomycetota</taxon>
        <taxon>Actinomycetes</taxon>
        <taxon>Mycobacteriales</taxon>
        <taxon>Corynebacteriaceae</taxon>
        <taxon>Corynebacterium</taxon>
    </lineage>
</organism>
<protein>
    <submittedName>
        <fullName evidence="6">ABC transporter ATP-binding protein</fullName>
    </submittedName>
</protein>
<dbReference type="EMBL" id="LS483400">
    <property type="protein sequence ID" value="SQG52601.1"/>
    <property type="molecule type" value="Genomic_DNA"/>
</dbReference>
<sequence length="235" mass="24866">MESSVELSDVAVDIRGTRILSSVSFSASPGRVHAVLGPNGAGKSTTFKALLGLIPISTGSVRIFGEPLRKEHLASIGASINGPALYSHLTARENLQVHSSLLGLPSSEIDRVLSIVGLSDTGRKKTRTFSTGMKARLALAIALLGNPRILLLDEPQNGLDPQGIADLRTFLQRWAAEGNTVIVSSHQLGEIARLAHDITVIKHGTTLFSGPAATLANHGDLEKAFFQLTGEKGEH</sequence>
<evidence type="ECO:0000256" key="1">
    <source>
        <dbReference type="ARBA" id="ARBA00005417"/>
    </source>
</evidence>
<evidence type="ECO:0000256" key="3">
    <source>
        <dbReference type="ARBA" id="ARBA00022741"/>
    </source>
</evidence>
<dbReference type="RefSeq" id="WP_014525118.1">
    <property type="nucleotide sequence ID" value="NZ_AP019662.1"/>
</dbReference>
<dbReference type="PANTHER" id="PTHR43335:SF4">
    <property type="entry name" value="ABC TRANSPORTER, ATP-BINDING PROTEIN"/>
    <property type="match status" value="1"/>
</dbReference>
<evidence type="ECO:0000256" key="4">
    <source>
        <dbReference type="ARBA" id="ARBA00022840"/>
    </source>
</evidence>
<dbReference type="GeneID" id="75259259"/>
<evidence type="ECO:0000313" key="6">
    <source>
        <dbReference type="EMBL" id="SQG52601.1"/>
    </source>
</evidence>
<proteinExistence type="inferred from homology"/>